<dbReference type="AlphaFoldDB" id="A0A2H0KRS0"/>
<evidence type="ECO:0000313" key="1">
    <source>
        <dbReference type="EMBL" id="PIQ73975.1"/>
    </source>
</evidence>
<dbReference type="Proteomes" id="UP000231550">
    <property type="component" value="Unassembled WGS sequence"/>
</dbReference>
<organism evidence="1 2">
    <name type="scientific">Candidatus Portnoybacteria bacterium CG11_big_fil_rev_8_21_14_0_20_44_10</name>
    <dbReference type="NCBI Taxonomy" id="1974818"/>
    <lineage>
        <taxon>Bacteria</taxon>
        <taxon>Candidatus Portnoyibacteriota</taxon>
    </lineage>
</organism>
<protein>
    <submittedName>
        <fullName evidence="1">Uncharacterized protein</fullName>
    </submittedName>
</protein>
<evidence type="ECO:0000313" key="2">
    <source>
        <dbReference type="Proteomes" id="UP000231550"/>
    </source>
</evidence>
<sequence>MLNIFMPEKHDANFYYQEDKAAANIGRDDAPAEDPRKRQEFLQQRQADWDFEDEQERIENQTERLYQLLQQEGVIGKEGAEEYYPAIHNYVAYGEEPGEDSAEQEKDFFEKMAAIDERDRAGEWGGFTHGQTIEKAKKE</sequence>
<gene>
    <name evidence="1" type="ORF">COV85_04655</name>
</gene>
<reference evidence="1 2" key="1">
    <citation type="submission" date="2017-09" db="EMBL/GenBank/DDBJ databases">
        <title>Depth-based differentiation of microbial function through sediment-hosted aquifers and enrichment of novel symbionts in the deep terrestrial subsurface.</title>
        <authorList>
            <person name="Probst A.J."/>
            <person name="Ladd B."/>
            <person name="Jarett J.K."/>
            <person name="Geller-Mcgrath D.E."/>
            <person name="Sieber C.M."/>
            <person name="Emerson J.B."/>
            <person name="Anantharaman K."/>
            <person name="Thomas B.C."/>
            <person name="Malmstrom R."/>
            <person name="Stieglmeier M."/>
            <person name="Klingl A."/>
            <person name="Woyke T."/>
            <person name="Ryan C.M."/>
            <person name="Banfield J.F."/>
        </authorList>
    </citation>
    <scope>NUCLEOTIDE SEQUENCE [LARGE SCALE GENOMIC DNA]</scope>
    <source>
        <strain evidence="1">CG11_big_fil_rev_8_21_14_0_20_44_10</strain>
    </source>
</reference>
<accession>A0A2H0KRS0</accession>
<comment type="caution">
    <text evidence="1">The sequence shown here is derived from an EMBL/GenBank/DDBJ whole genome shotgun (WGS) entry which is preliminary data.</text>
</comment>
<name>A0A2H0KRS0_9BACT</name>
<dbReference type="EMBL" id="PCVN01000125">
    <property type="protein sequence ID" value="PIQ73975.1"/>
    <property type="molecule type" value="Genomic_DNA"/>
</dbReference>
<proteinExistence type="predicted"/>